<feature type="coiled-coil region" evidence="13">
    <location>
        <begin position="516"/>
        <end position="547"/>
    </location>
</feature>
<evidence type="ECO:0000256" key="7">
    <source>
        <dbReference type="ARBA" id="ARBA00022840"/>
    </source>
</evidence>
<comment type="catalytic activity">
    <reaction evidence="11">
        <text>ATP + H2O = ADP + phosphate + H(+)</text>
        <dbReference type="Rhea" id="RHEA:13065"/>
        <dbReference type="ChEBI" id="CHEBI:15377"/>
        <dbReference type="ChEBI" id="CHEBI:15378"/>
        <dbReference type="ChEBI" id="CHEBI:30616"/>
        <dbReference type="ChEBI" id="CHEBI:43474"/>
        <dbReference type="ChEBI" id="CHEBI:456216"/>
    </reaction>
    <physiologicalReaction direction="left-to-right" evidence="11">
        <dbReference type="Rhea" id="RHEA:13066"/>
    </physiologicalReaction>
</comment>
<keyword evidence="3" id="KW-0812">Transmembrane</keyword>
<evidence type="ECO:0000256" key="2">
    <source>
        <dbReference type="ARBA" id="ARBA00007448"/>
    </source>
</evidence>
<evidence type="ECO:0000256" key="5">
    <source>
        <dbReference type="ARBA" id="ARBA00022792"/>
    </source>
</evidence>
<name>A0AAJ0H5E2_9PEZI</name>
<evidence type="ECO:0000256" key="14">
    <source>
        <dbReference type="SAM" id="MobiDB-lite"/>
    </source>
</evidence>
<feature type="domain" description="AAA+ ATPase" evidence="15">
    <location>
        <begin position="287"/>
        <end position="436"/>
    </location>
</feature>
<dbReference type="GO" id="GO:0016887">
    <property type="term" value="F:ATP hydrolysis activity"/>
    <property type="evidence" value="ECO:0007669"/>
    <property type="project" value="InterPro"/>
</dbReference>
<evidence type="ECO:0000256" key="12">
    <source>
        <dbReference type="RuleBase" id="RU003651"/>
    </source>
</evidence>
<evidence type="ECO:0000256" key="11">
    <source>
        <dbReference type="ARBA" id="ARBA00048778"/>
    </source>
</evidence>
<feature type="compositionally biased region" description="Basic and acidic residues" evidence="14">
    <location>
        <begin position="555"/>
        <end position="587"/>
    </location>
</feature>
<dbReference type="InterPro" id="IPR014851">
    <property type="entry name" value="BCS1_N"/>
</dbReference>
<keyword evidence="10" id="KW-0472">Membrane</keyword>
<evidence type="ECO:0000259" key="15">
    <source>
        <dbReference type="SMART" id="SM00382"/>
    </source>
</evidence>
<dbReference type="Gene3D" id="3.40.50.300">
    <property type="entry name" value="P-loop containing nucleotide triphosphate hydrolases"/>
    <property type="match status" value="1"/>
</dbReference>
<feature type="compositionally biased region" description="Basic and acidic residues" evidence="14">
    <location>
        <begin position="594"/>
        <end position="614"/>
    </location>
</feature>
<protein>
    <submittedName>
        <fullName evidence="17">BCS1 N terminal-domain-containing protein</fullName>
    </submittedName>
</protein>
<dbReference type="SMART" id="SM01024">
    <property type="entry name" value="BCS1_N"/>
    <property type="match status" value="1"/>
</dbReference>
<evidence type="ECO:0000256" key="10">
    <source>
        <dbReference type="ARBA" id="ARBA00023136"/>
    </source>
</evidence>
<dbReference type="AlphaFoldDB" id="A0AAJ0H5E2"/>
<keyword evidence="8" id="KW-1133">Transmembrane helix</keyword>
<dbReference type="InterPro" id="IPR050747">
    <property type="entry name" value="Mitochondrial_chaperone_BCS1"/>
</dbReference>
<accession>A0AAJ0H5E2</accession>
<keyword evidence="9" id="KW-0496">Mitochondrion</keyword>
<dbReference type="Proteomes" id="UP001275084">
    <property type="component" value="Unassembled WGS sequence"/>
</dbReference>
<evidence type="ECO:0000259" key="16">
    <source>
        <dbReference type="SMART" id="SM01024"/>
    </source>
</evidence>
<keyword evidence="13" id="KW-0175">Coiled coil</keyword>
<keyword evidence="4 12" id="KW-0547">Nucleotide-binding</keyword>
<dbReference type="GO" id="GO:0005524">
    <property type="term" value="F:ATP binding"/>
    <property type="evidence" value="ECO:0007669"/>
    <property type="project" value="UniProtKB-KW"/>
</dbReference>
<dbReference type="PANTHER" id="PTHR23070">
    <property type="entry name" value="BCS1 AAA-TYPE ATPASE"/>
    <property type="match status" value="1"/>
</dbReference>
<dbReference type="PROSITE" id="PS00674">
    <property type="entry name" value="AAA"/>
    <property type="match status" value="1"/>
</dbReference>
<dbReference type="InterPro" id="IPR003593">
    <property type="entry name" value="AAA+_ATPase"/>
</dbReference>
<comment type="subcellular location">
    <subcellularLocation>
        <location evidence="1">Mitochondrion inner membrane</location>
        <topology evidence="1">Single-pass membrane protein</topology>
    </subcellularLocation>
</comment>
<evidence type="ECO:0000256" key="1">
    <source>
        <dbReference type="ARBA" id="ARBA00004434"/>
    </source>
</evidence>
<evidence type="ECO:0000256" key="13">
    <source>
        <dbReference type="SAM" id="Coils"/>
    </source>
</evidence>
<proteinExistence type="inferred from homology"/>
<sequence>MNSLLTLAGTTLLGGGSATYDQLEDRIPGFGVLQNFLKTWLRVDITTLLTVAALLGAASSGAQSIQETASKLYWWIVRFLTASISVAGNDRLNREVLNWLGAHVLAGRGTRILTAKSETVQTDAWHWRQIQERNDFHHEKRVPVQYLPTFGITWFIHERNIFMVRRIMTNSSHTSWSNRGPDEYSGAPEGTEPLVVMCLGRSVEPIKRFLHVCRDFGDKQREAYVTVRANKNQVHYDEAWDTTILRPLRPLETVHFDEKTKSELVADITNYLDYNTRKFYNGRGIPYRRGYLLHGPPGTGKTSLSLALAGKFGLELYLLHVPSVNGDQTLEKLFTALPPRCIVLLEDIDAVGIKRSSKGEDGEDGDSDSGDDEEDRFRDRMSRGACTLSGLLNVLDGVASQEGRIVFMTSNHAEKLDKALVRPGRVDRMIYLGNISKRSSELMFLRMYAREGDGPAPAPMGEKAADLVSEDELGRLAREFAGKIPNDIFTPAQLQGYLLNYRGSPVDAAANIAAWAKEEQQLMEEAKERARKAAEQKKTKKRAAKLKALAKAAKHIRDSDIDSESEYEKLARKVKREDVRRAARNQEKEDDEGKDQANGDGEHAEVSQKSKETGKQVNGKKKMVNGVHGKSSSGENGVKKMATGNTNGKVNGLSDSESEGPEAETED</sequence>
<feature type="compositionally biased region" description="Polar residues" evidence="14">
    <location>
        <begin position="643"/>
        <end position="655"/>
    </location>
</feature>
<evidence type="ECO:0000256" key="4">
    <source>
        <dbReference type="ARBA" id="ARBA00022741"/>
    </source>
</evidence>
<keyword evidence="6" id="KW-0378">Hydrolase</keyword>
<evidence type="ECO:0000256" key="3">
    <source>
        <dbReference type="ARBA" id="ARBA00022692"/>
    </source>
</evidence>
<reference evidence="17" key="1">
    <citation type="journal article" date="2023" name="Mol. Phylogenet. Evol.">
        <title>Genome-scale phylogeny and comparative genomics of the fungal order Sordariales.</title>
        <authorList>
            <person name="Hensen N."/>
            <person name="Bonometti L."/>
            <person name="Westerberg I."/>
            <person name="Brannstrom I.O."/>
            <person name="Guillou S."/>
            <person name="Cros-Aarteil S."/>
            <person name="Calhoun S."/>
            <person name="Haridas S."/>
            <person name="Kuo A."/>
            <person name="Mondo S."/>
            <person name="Pangilinan J."/>
            <person name="Riley R."/>
            <person name="LaButti K."/>
            <person name="Andreopoulos B."/>
            <person name="Lipzen A."/>
            <person name="Chen C."/>
            <person name="Yan M."/>
            <person name="Daum C."/>
            <person name="Ng V."/>
            <person name="Clum A."/>
            <person name="Steindorff A."/>
            <person name="Ohm R.A."/>
            <person name="Martin F."/>
            <person name="Silar P."/>
            <person name="Natvig D.O."/>
            <person name="Lalanne C."/>
            <person name="Gautier V."/>
            <person name="Ament-Velasquez S.L."/>
            <person name="Kruys A."/>
            <person name="Hutchinson M.I."/>
            <person name="Powell A.J."/>
            <person name="Barry K."/>
            <person name="Miller A.N."/>
            <person name="Grigoriev I.V."/>
            <person name="Debuchy R."/>
            <person name="Gladieux P."/>
            <person name="Hiltunen Thoren M."/>
            <person name="Johannesson H."/>
        </authorList>
    </citation>
    <scope>NUCLEOTIDE SEQUENCE</scope>
    <source>
        <strain evidence="17">CBS 955.72</strain>
    </source>
</reference>
<dbReference type="InterPro" id="IPR003959">
    <property type="entry name" value="ATPase_AAA_core"/>
</dbReference>
<dbReference type="Pfam" id="PF00004">
    <property type="entry name" value="AAA"/>
    <property type="match status" value="1"/>
</dbReference>
<feature type="compositionally biased region" description="Acidic residues" evidence="14">
    <location>
        <begin position="361"/>
        <end position="374"/>
    </location>
</feature>
<dbReference type="EMBL" id="JAUIQD010000009">
    <property type="protein sequence ID" value="KAK3339941.1"/>
    <property type="molecule type" value="Genomic_DNA"/>
</dbReference>
<dbReference type="GO" id="GO:0005743">
    <property type="term" value="C:mitochondrial inner membrane"/>
    <property type="evidence" value="ECO:0007669"/>
    <property type="project" value="UniProtKB-SubCell"/>
</dbReference>
<evidence type="ECO:0000256" key="6">
    <source>
        <dbReference type="ARBA" id="ARBA00022801"/>
    </source>
</evidence>
<keyword evidence="5" id="KW-0999">Mitochondrion inner membrane</keyword>
<feature type="domain" description="BCS1 N-terminal" evidence="16">
    <location>
        <begin position="53"/>
        <end position="254"/>
    </location>
</feature>
<keyword evidence="7 12" id="KW-0067">ATP-binding</keyword>
<keyword evidence="18" id="KW-1185">Reference proteome</keyword>
<feature type="region of interest" description="Disordered" evidence="14">
    <location>
        <begin position="551"/>
        <end position="667"/>
    </location>
</feature>
<evidence type="ECO:0000313" key="17">
    <source>
        <dbReference type="EMBL" id="KAK3339941.1"/>
    </source>
</evidence>
<dbReference type="SMART" id="SM00382">
    <property type="entry name" value="AAA"/>
    <property type="match status" value="1"/>
</dbReference>
<dbReference type="InterPro" id="IPR027417">
    <property type="entry name" value="P-loop_NTPase"/>
</dbReference>
<gene>
    <name evidence="17" type="ORF">B0T25DRAFT_365505</name>
</gene>
<dbReference type="Pfam" id="PF08740">
    <property type="entry name" value="BCS1_N"/>
    <property type="match status" value="1"/>
</dbReference>
<evidence type="ECO:0000256" key="8">
    <source>
        <dbReference type="ARBA" id="ARBA00022989"/>
    </source>
</evidence>
<reference evidence="17" key="2">
    <citation type="submission" date="2023-06" db="EMBL/GenBank/DDBJ databases">
        <authorList>
            <consortium name="Lawrence Berkeley National Laboratory"/>
            <person name="Haridas S."/>
            <person name="Hensen N."/>
            <person name="Bonometti L."/>
            <person name="Westerberg I."/>
            <person name="Brannstrom I.O."/>
            <person name="Guillou S."/>
            <person name="Cros-Aarteil S."/>
            <person name="Calhoun S."/>
            <person name="Kuo A."/>
            <person name="Mondo S."/>
            <person name="Pangilinan J."/>
            <person name="Riley R."/>
            <person name="Labutti K."/>
            <person name="Andreopoulos B."/>
            <person name="Lipzen A."/>
            <person name="Chen C."/>
            <person name="Yanf M."/>
            <person name="Daum C."/>
            <person name="Ng V."/>
            <person name="Clum A."/>
            <person name="Steindorff A."/>
            <person name="Ohm R."/>
            <person name="Martin F."/>
            <person name="Silar P."/>
            <person name="Natvig D."/>
            <person name="Lalanne C."/>
            <person name="Gautier V."/>
            <person name="Ament-Velasquez S.L."/>
            <person name="Kruys A."/>
            <person name="Hutchinson M.I."/>
            <person name="Powell A.J."/>
            <person name="Barry K."/>
            <person name="Miller A.N."/>
            <person name="Grigoriev I.V."/>
            <person name="Debuchy R."/>
            <person name="Gladieux P."/>
            <person name="Thoren M.H."/>
            <person name="Johannesson H."/>
        </authorList>
    </citation>
    <scope>NUCLEOTIDE SEQUENCE</scope>
    <source>
        <strain evidence="17">CBS 955.72</strain>
    </source>
</reference>
<dbReference type="InterPro" id="IPR003960">
    <property type="entry name" value="ATPase_AAA_CS"/>
</dbReference>
<dbReference type="SUPFAM" id="SSF52540">
    <property type="entry name" value="P-loop containing nucleoside triphosphate hydrolases"/>
    <property type="match status" value="1"/>
</dbReference>
<comment type="caution">
    <text evidence="17">The sequence shown here is derived from an EMBL/GenBank/DDBJ whole genome shotgun (WGS) entry which is preliminary data.</text>
</comment>
<feature type="compositionally biased region" description="Acidic residues" evidence="14">
    <location>
        <begin position="656"/>
        <end position="667"/>
    </location>
</feature>
<dbReference type="Pfam" id="PF25426">
    <property type="entry name" value="AAA_lid_BCS1"/>
    <property type="match status" value="1"/>
</dbReference>
<evidence type="ECO:0000256" key="9">
    <source>
        <dbReference type="ARBA" id="ARBA00023128"/>
    </source>
</evidence>
<organism evidence="17 18">
    <name type="scientific">Lasiosphaeria hispida</name>
    <dbReference type="NCBI Taxonomy" id="260671"/>
    <lineage>
        <taxon>Eukaryota</taxon>
        <taxon>Fungi</taxon>
        <taxon>Dikarya</taxon>
        <taxon>Ascomycota</taxon>
        <taxon>Pezizomycotina</taxon>
        <taxon>Sordariomycetes</taxon>
        <taxon>Sordariomycetidae</taxon>
        <taxon>Sordariales</taxon>
        <taxon>Lasiosphaeriaceae</taxon>
        <taxon>Lasiosphaeria</taxon>
    </lineage>
</organism>
<comment type="similarity">
    <text evidence="2">Belongs to the AAA ATPase family. BCS1 subfamily.</text>
</comment>
<evidence type="ECO:0000313" key="18">
    <source>
        <dbReference type="Proteomes" id="UP001275084"/>
    </source>
</evidence>
<dbReference type="InterPro" id="IPR057495">
    <property type="entry name" value="AAA_lid_BCS1"/>
</dbReference>
<feature type="region of interest" description="Disordered" evidence="14">
    <location>
        <begin position="355"/>
        <end position="378"/>
    </location>
</feature>